<sequence>MEYSNSCRSFLSTGSEKLYDPKSRFLEQSSRILQKIYKIFRQIVLSFFGIGIPIIIGNLFIGRTLV</sequence>
<evidence type="ECO:0000313" key="2">
    <source>
        <dbReference type="EMBL" id="CAG8755120.1"/>
    </source>
</evidence>
<dbReference type="AlphaFoldDB" id="A0A9N9IYA8"/>
<keyword evidence="1" id="KW-0472">Membrane</keyword>
<reference evidence="2" key="1">
    <citation type="submission" date="2021-06" db="EMBL/GenBank/DDBJ databases">
        <authorList>
            <person name="Kallberg Y."/>
            <person name="Tangrot J."/>
            <person name="Rosling A."/>
        </authorList>
    </citation>
    <scope>NUCLEOTIDE SEQUENCE</scope>
    <source>
        <strain evidence="2">MA453B</strain>
    </source>
</reference>
<gene>
    <name evidence="2" type="ORF">DERYTH_LOCUS17256</name>
</gene>
<keyword evidence="3" id="KW-1185">Reference proteome</keyword>
<feature type="transmembrane region" description="Helical" evidence="1">
    <location>
        <begin position="39"/>
        <end position="61"/>
    </location>
</feature>
<evidence type="ECO:0000313" key="3">
    <source>
        <dbReference type="Proteomes" id="UP000789405"/>
    </source>
</evidence>
<accession>A0A9N9IYA8</accession>
<protein>
    <submittedName>
        <fullName evidence="2">15154_t:CDS:1</fullName>
    </submittedName>
</protein>
<name>A0A9N9IYA8_9GLOM</name>
<keyword evidence="1" id="KW-1133">Transmembrane helix</keyword>
<organism evidence="2 3">
    <name type="scientific">Dentiscutata erythropus</name>
    <dbReference type="NCBI Taxonomy" id="1348616"/>
    <lineage>
        <taxon>Eukaryota</taxon>
        <taxon>Fungi</taxon>
        <taxon>Fungi incertae sedis</taxon>
        <taxon>Mucoromycota</taxon>
        <taxon>Glomeromycotina</taxon>
        <taxon>Glomeromycetes</taxon>
        <taxon>Diversisporales</taxon>
        <taxon>Gigasporaceae</taxon>
        <taxon>Dentiscutata</taxon>
    </lineage>
</organism>
<dbReference type="Proteomes" id="UP000789405">
    <property type="component" value="Unassembled WGS sequence"/>
</dbReference>
<keyword evidence="1" id="KW-0812">Transmembrane</keyword>
<evidence type="ECO:0000256" key="1">
    <source>
        <dbReference type="SAM" id="Phobius"/>
    </source>
</evidence>
<feature type="non-terminal residue" evidence="2">
    <location>
        <position position="66"/>
    </location>
</feature>
<proteinExistence type="predicted"/>
<comment type="caution">
    <text evidence="2">The sequence shown here is derived from an EMBL/GenBank/DDBJ whole genome shotgun (WGS) entry which is preliminary data.</text>
</comment>
<dbReference type="EMBL" id="CAJVPY010016055">
    <property type="protein sequence ID" value="CAG8755120.1"/>
    <property type="molecule type" value="Genomic_DNA"/>
</dbReference>